<dbReference type="AlphaFoldDB" id="A0A8H3GPK0"/>
<dbReference type="EMBL" id="CAJMWS010000691">
    <property type="protein sequence ID" value="CAE6459061.1"/>
    <property type="molecule type" value="Genomic_DNA"/>
</dbReference>
<evidence type="ECO:0000256" key="1">
    <source>
        <dbReference type="SAM" id="SignalP"/>
    </source>
</evidence>
<comment type="caution">
    <text evidence="2">The sequence shown here is derived from an EMBL/GenBank/DDBJ whole genome shotgun (WGS) entry which is preliminary data.</text>
</comment>
<protein>
    <submittedName>
        <fullName evidence="2">Uncharacterized protein</fullName>
    </submittedName>
</protein>
<feature type="signal peptide" evidence="1">
    <location>
        <begin position="1"/>
        <end position="23"/>
    </location>
</feature>
<dbReference type="Proteomes" id="UP000663846">
    <property type="component" value="Unassembled WGS sequence"/>
</dbReference>
<keyword evidence="1" id="KW-0732">Signal</keyword>
<accession>A0A8H3GPK0</accession>
<organism evidence="2 3">
    <name type="scientific">Rhizoctonia solani</name>
    <dbReference type="NCBI Taxonomy" id="456999"/>
    <lineage>
        <taxon>Eukaryota</taxon>
        <taxon>Fungi</taxon>
        <taxon>Dikarya</taxon>
        <taxon>Basidiomycota</taxon>
        <taxon>Agaricomycotina</taxon>
        <taxon>Agaricomycetes</taxon>
        <taxon>Cantharellales</taxon>
        <taxon>Ceratobasidiaceae</taxon>
        <taxon>Rhizoctonia</taxon>
    </lineage>
</organism>
<evidence type="ECO:0000313" key="2">
    <source>
        <dbReference type="EMBL" id="CAE6459061.1"/>
    </source>
</evidence>
<name>A0A8H3GPK0_9AGAM</name>
<evidence type="ECO:0000313" key="3">
    <source>
        <dbReference type="Proteomes" id="UP000663846"/>
    </source>
</evidence>
<sequence>MIAFGRVANILLLVLSLSFLVCASPSSRMSSHKVAKSRAVSAHQEAGSMAQLTTLEATLRKQMDACMKAKTADDAGAVVKQVVVHIQTTTESIKQFGKIDVDESATTDIVIRLACIIEIIVKIMLKISRKFGSEVVVSLCAEVDASLKDLLVVVGGLGTGILALVVKKIVDVKTDAILKLDLVQCAKVLGLTV</sequence>
<feature type="chain" id="PRO_5034738912" evidence="1">
    <location>
        <begin position="24"/>
        <end position="193"/>
    </location>
</feature>
<proteinExistence type="predicted"/>
<gene>
    <name evidence="2" type="ORF">RDB_LOCUS156756</name>
</gene>
<reference evidence="2" key="1">
    <citation type="submission" date="2021-01" db="EMBL/GenBank/DDBJ databases">
        <authorList>
            <person name="Kaushik A."/>
        </authorList>
    </citation>
    <scope>NUCLEOTIDE SEQUENCE</scope>
    <source>
        <strain evidence="2">AG1-1C</strain>
    </source>
</reference>